<reference evidence="2 3" key="1">
    <citation type="journal article" date="2012" name="Genome Biol.">
        <title>Genome and low-iron response of an oceanic diatom adapted to chronic iron limitation.</title>
        <authorList>
            <person name="Lommer M."/>
            <person name="Specht M."/>
            <person name="Roy A.S."/>
            <person name="Kraemer L."/>
            <person name="Andreson R."/>
            <person name="Gutowska M.A."/>
            <person name="Wolf J."/>
            <person name="Bergner S.V."/>
            <person name="Schilhabel M.B."/>
            <person name="Klostermeier U.C."/>
            <person name="Beiko R.G."/>
            <person name="Rosenstiel P."/>
            <person name="Hippler M."/>
            <person name="Laroche J."/>
        </authorList>
    </citation>
    <scope>NUCLEOTIDE SEQUENCE [LARGE SCALE GENOMIC DNA]</scope>
    <source>
        <strain evidence="2 3">CCMP1005</strain>
    </source>
</reference>
<keyword evidence="3" id="KW-1185">Reference proteome</keyword>
<proteinExistence type="predicted"/>
<evidence type="ECO:0000256" key="1">
    <source>
        <dbReference type="SAM" id="MobiDB-lite"/>
    </source>
</evidence>
<feature type="compositionally biased region" description="Basic and acidic residues" evidence="1">
    <location>
        <begin position="34"/>
        <end position="52"/>
    </location>
</feature>
<feature type="non-terminal residue" evidence="2">
    <location>
        <position position="1"/>
    </location>
</feature>
<accession>K0RDW7</accession>
<name>K0RDW7_THAOC</name>
<evidence type="ECO:0000313" key="2">
    <source>
        <dbReference type="EMBL" id="EJK51943.1"/>
    </source>
</evidence>
<feature type="region of interest" description="Disordered" evidence="1">
    <location>
        <begin position="1"/>
        <end position="81"/>
    </location>
</feature>
<gene>
    <name evidence="2" type="ORF">THAOC_28838</name>
</gene>
<dbReference type="AlphaFoldDB" id="K0RDW7"/>
<evidence type="ECO:0000313" key="3">
    <source>
        <dbReference type="Proteomes" id="UP000266841"/>
    </source>
</evidence>
<dbReference type="Proteomes" id="UP000266841">
    <property type="component" value="Unassembled WGS sequence"/>
</dbReference>
<comment type="caution">
    <text evidence="2">The sequence shown here is derived from an EMBL/GenBank/DDBJ whole genome shotgun (WGS) entry which is preliminary data.</text>
</comment>
<protein>
    <submittedName>
        <fullName evidence="2">Uncharacterized protein</fullName>
    </submittedName>
</protein>
<sequence length="81" mass="9128">RAVRRERRPDTRHLRRAAGRGRDGNPQGEDGREEEGVGRRDDRNGAQERGEGARGSQPDVQGTCRHSVRERTRFDCQSGMG</sequence>
<dbReference type="EMBL" id="AGNL01040723">
    <property type="protein sequence ID" value="EJK51943.1"/>
    <property type="molecule type" value="Genomic_DNA"/>
</dbReference>
<organism evidence="2 3">
    <name type="scientific">Thalassiosira oceanica</name>
    <name type="common">Marine diatom</name>
    <dbReference type="NCBI Taxonomy" id="159749"/>
    <lineage>
        <taxon>Eukaryota</taxon>
        <taxon>Sar</taxon>
        <taxon>Stramenopiles</taxon>
        <taxon>Ochrophyta</taxon>
        <taxon>Bacillariophyta</taxon>
        <taxon>Coscinodiscophyceae</taxon>
        <taxon>Thalassiosirophycidae</taxon>
        <taxon>Thalassiosirales</taxon>
        <taxon>Thalassiosiraceae</taxon>
        <taxon>Thalassiosira</taxon>
    </lineage>
</organism>